<evidence type="ECO:0000313" key="1">
    <source>
        <dbReference type="EMBL" id="GAA0041606.1"/>
    </source>
</evidence>
<comment type="caution">
    <text evidence="1">The sequence shown here is derived from an EMBL/GenBank/DDBJ whole genome shotgun (WGS) entry which is preliminary data.</text>
</comment>
<evidence type="ECO:0008006" key="3">
    <source>
        <dbReference type="Google" id="ProtNLM"/>
    </source>
</evidence>
<gene>
    <name evidence="1" type="ORF">LATKL145_00160</name>
</gene>
<dbReference type="Proteomes" id="UP001437574">
    <property type="component" value="Unassembled WGS sequence"/>
</dbReference>
<dbReference type="SUPFAM" id="SSF53633">
    <property type="entry name" value="Carbamate kinase-like"/>
    <property type="match status" value="1"/>
</dbReference>
<dbReference type="Gene3D" id="3.40.1160.10">
    <property type="entry name" value="Acetylglutamate kinase-like"/>
    <property type="match status" value="1"/>
</dbReference>
<sequence length="77" mass="8379">MKVVKFGGSSLAAGNSVDKALNIVKNDPERKVIVVSAPGKRNSDDTKVTDLLITYAYTSLRSNNYQDIVNKIYSATN</sequence>
<reference evidence="1 2" key="1">
    <citation type="journal article" date="2024" name="Int. J. Syst. Evol. Microbiol.">
        <title>Proposal of Lactobacillus amylovorus subsp. animalis subsp. nov. and an emended description of Lactobacillus amylovorus.</title>
        <authorList>
            <person name="Yamane K."/>
            <person name="Tanizawa Y."/>
            <person name="Kobayashi H."/>
            <person name="Kamizono T."/>
            <person name="Kojima Y."/>
            <person name="Takagi H."/>
            <person name="Tohno M."/>
        </authorList>
    </citation>
    <scope>NUCLEOTIDE SEQUENCE [LARGE SCALE GENOMIC DNA]</scope>
    <source>
        <strain evidence="1 2">TKL145</strain>
    </source>
</reference>
<organism evidence="1 2">
    <name type="scientific">Lactobacillus amylovorus subsp. animalium</name>
    <dbReference type="NCBI Taxonomy" id="3378536"/>
    <lineage>
        <taxon>Bacteria</taxon>
        <taxon>Bacillati</taxon>
        <taxon>Bacillota</taxon>
        <taxon>Bacilli</taxon>
        <taxon>Lactobacillales</taxon>
        <taxon>Lactobacillaceae</taxon>
        <taxon>Lactobacillus</taxon>
    </lineage>
</organism>
<dbReference type="PROSITE" id="PS00324">
    <property type="entry name" value="ASPARTOKINASE"/>
    <property type="match status" value="1"/>
</dbReference>
<dbReference type="AlphaFoldDB" id="A0ABC9VN89"/>
<dbReference type="InterPro" id="IPR036393">
    <property type="entry name" value="AceGlu_kinase-like_sf"/>
</dbReference>
<protein>
    <recommendedName>
        <fullName evidence="3">Aspartate kinase</fullName>
    </recommendedName>
</protein>
<dbReference type="InterPro" id="IPR018042">
    <property type="entry name" value="Aspartate_kinase_CS"/>
</dbReference>
<accession>A0ABC9VN89</accession>
<dbReference type="EMBL" id="BAAAAK010000001">
    <property type="protein sequence ID" value="GAA0041606.1"/>
    <property type="molecule type" value="Genomic_DNA"/>
</dbReference>
<evidence type="ECO:0000313" key="2">
    <source>
        <dbReference type="Proteomes" id="UP001437574"/>
    </source>
</evidence>
<name>A0ABC9VN89_LACAM</name>
<proteinExistence type="predicted"/>
<reference evidence="2" key="2">
    <citation type="submission" date="2024-01" db="EMBL/GenBank/DDBJ databases">
        <title>Draft genome sequence of Lactobacillus amylovorus strain TKL145.</title>
        <authorList>
            <person name="Tohno M."/>
            <person name="Tanizawa Y."/>
        </authorList>
    </citation>
    <scope>NUCLEOTIDE SEQUENCE [LARGE SCALE GENOMIC DNA]</scope>
    <source>
        <strain evidence="2">TKL145</strain>
    </source>
</reference>